<gene>
    <name evidence="3" type="ORF">D8M04_17265</name>
</gene>
<evidence type="ECO:0000313" key="3">
    <source>
        <dbReference type="EMBL" id="RLL41273.1"/>
    </source>
</evidence>
<keyword evidence="2" id="KW-0479">Metal-binding</keyword>
<dbReference type="EC" id="2.5.1.-" evidence="2"/>
<feature type="binding site" evidence="2">
    <location>
        <position position="62"/>
    </location>
    <ligand>
        <name>substrate</name>
    </ligand>
</feature>
<dbReference type="RefSeq" id="WP_121524664.1">
    <property type="nucleotide sequence ID" value="NZ_RCHR01000008.1"/>
</dbReference>
<comment type="caution">
    <text evidence="3">The sequence shown here is derived from an EMBL/GenBank/DDBJ whole genome shotgun (WGS) entry which is preliminary data.</text>
</comment>
<evidence type="ECO:0000256" key="2">
    <source>
        <dbReference type="HAMAP-Rule" id="MF_01139"/>
    </source>
</evidence>
<comment type="subunit">
    <text evidence="2">Homodimer.</text>
</comment>
<dbReference type="NCBIfam" id="NF011405">
    <property type="entry name" value="PRK14830.1"/>
    <property type="match status" value="1"/>
</dbReference>
<feature type="binding site" evidence="2">
    <location>
        <position position="181"/>
    </location>
    <ligand>
        <name>substrate</name>
    </ligand>
</feature>
<dbReference type="InterPro" id="IPR036424">
    <property type="entry name" value="UPP_synth-like_sf"/>
</dbReference>
<feature type="active site" evidence="2">
    <location>
        <position position="13"/>
    </location>
</feature>
<dbReference type="SUPFAM" id="SSF64005">
    <property type="entry name" value="Undecaprenyl diphosphate synthase"/>
    <property type="match status" value="1"/>
</dbReference>
<feature type="binding site" evidence="2">
    <location>
        <begin position="187"/>
        <end position="189"/>
    </location>
    <ligand>
        <name>substrate</name>
    </ligand>
</feature>
<comment type="caution">
    <text evidence="2">Lacks conserved residue(s) required for the propagation of feature annotation.</text>
</comment>
<comment type="similarity">
    <text evidence="2">Belongs to the UPP synthase family.</text>
</comment>
<feature type="binding site" evidence="2">
    <location>
        <begin position="58"/>
        <end position="60"/>
    </location>
    <ligand>
        <name>substrate</name>
    </ligand>
</feature>
<dbReference type="FunFam" id="3.40.1180.10:FF:000001">
    <property type="entry name" value="(2E,6E)-farnesyl-diphosphate-specific ditrans,polycis-undecaprenyl-diphosphate synthase"/>
    <property type="match status" value="1"/>
</dbReference>
<dbReference type="Proteomes" id="UP000270219">
    <property type="component" value="Unassembled WGS sequence"/>
</dbReference>
<comment type="cofactor">
    <cofactor evidence="2">
        <name>Mg(2+)</name>
        <dbReference type="ChEBI" id="CHEBI:18420"/>
    </cofactor>
    <text evidence="2">Binds 2 magnesium ions per subunit.</text>
</comment>
<dbReference type="Gene3D" id="3.40.1180.10">
    <property type="entry name" value="Decaprenyl diphosphate synthase-like"/>
    <property type="match status" value="1"/>
</dbReference>
<dbReference type="HAMAP" id="MF_01139">
    <property type="entry name" value="ISPT"/>
    <property type="match status" value="1"/>
</dbReference>
<dbReference type="OrthoDB" id="4191603at2"/>
<dbReference type="CDD" id="cd00475">
    <property type="entry name" value="Cis_IPPS"/>
    <property type="match status" value="1"/>
</dbReference>
<dbReference type="InterPro" id="IPR001441">
    <property type="entry name" value="UPP_synth-like"/>
</dbReference>
<dbReference type="PANTHER" id="PTHR10291">
    <property type="entry name" value="DEHYDRODOLICHYL DIPHOSPHATE SYNTHASE FAMILY MEMBER"/>
    <property type="match status" value="1"/>
</dbReference>
<dbReference type="PANTHER" id="PTHR10291:SF0">
    <property type="entry name" value="DEHYDRODOLICHYL DIPHOSPHATE SYNTHASE 2"/>
    <property type="match status" value="1"/>
</dbReference>
<feature type="binding site" evidence="2">
    <location>
        <begin position="14"/>
        <end position="17"/>
    </location>
    <ligand>
        <name>substrate</name>
    </ligand>
</feature>
<name>A0A498D6Y6_9BACI</name>
<dbReference type="EMBL" id="RCHR01000008">
    <property type="protein sequence ID" value="RLL41273.1"/>
    <property type="molecule type" value="Genomic_DNA"/>
</dbReference>
<protein>
    <recommendedName>
        <fullName evidence="2">Isoprenyl transferase</fullName>
        <ecNumber evidence="2">2.5.1.-</ecNumber>
    </recommendedName>
</protein>
<comment type="function">
    <text evidence="2">Catalyzes the condensation of isopentenyl diphosphate (IPP) with allylic pyrophosphates generating different type of terpenoids.</text>
</comment>
<feature type="binding site" evidence="2">
    <location>
        <position position="64"/>
    </location>
    <ligand>
        <name>substrate</name>
    </ligand>
</feature>
<feature type="binding site" evidence="2">
    <location>
        <position position="30"/>
    </location>
    <ligand>
        <name>substrate</name>
    </ligand>
</feature>
<proteinExistence type="inferred from homology"/>
<feature type="binding site" evidence="2">
    <location>
        <position position="18"/>
    </location>
    <ligand>
        <name>substrate</name>
    </ligand>
</feature>
<keyword evidence="1 2" id="KW-0808">Transferase</keyword>
<feature type="binding site" evidence="2">
    <location>
        <position position="26"/>
    </location>
    <ligand>
        <name>substrate</name>
    </ligand>
</feature>
<dbReference type="InterPro" id="IPR018520">
    <property type="entry name" value="UPP_synth-like_CS"/>
</dbReference>
<dbReference type="Pfam" id="PF01255">
    <property type="entry name" value="Prenyltransf"/>
    <property type="match status" value="1"/>
</dbReference>
<organism evidence="3 4">
    <name type="scientific">Oceanobacillus piezotolerans</name>
    <dbReference type="NCBI Taxonomy" id="2448030"/>
    <lineage>
        <taxon>Bacteria</taxon>
        <taxon>Bacillati</taxon>
        <taxon>Bacillota</taxon>
        <taxon>Bacilli</taxon>
        <taxon>Bacillales</taxon>
        <taxon>Bacillaceae</taxon>
        <taxon>Oceanobacillus</taxon>
    </lineage>
</organism>
<feature type="binding site" evidence="2">
    <location>
        <position position="13"/>
    </location>
    <ligand>
        <name>Mg(2+)</name>
        <dbReference type="ChEBI" id="CHEBI:18420"/>
    </ligand>
</feature>
<evidence type="ECO:0000256" key="1">
    <source>
        <dbReference type="ARBA" id="ARBA00022679"/>
    </source>
</evidence>
<dbReference type="GO" id="GO:0045547">
    <property type="term" value="F:ditrans,polycis-polyprenyl diphosphate synthase [(2E,6E)-farnesyl diphosphate specific] activity"/>
    <property type="evidence" value="ECO:0007669"/>
    <property type="project" value="TreeGrafter"/>
</dbReference>
<sequence length="231" mass="26578">MVNFPKHIAIIMDGNGRWGKSRGLTRSEGHYAGSQAMEKIIDASNELGIRYLTLYAFSSENWNRPKEEVNYLMRLPIRFFKQKLPKFIERNIRIMVSGDIEGLPNTTKEVVLRAVHETENNTGLVVNFALNYGGRMEILNAVQKLIHEAQLKGIEPDRLDESYLMKYLYTSNLPDPDIIIRTGGECRISNFLLWQAASADLVFSNTYFPDFTKEELEEIVNEYHVRLSNIS</sequence>
<keyword evidence="2" id="KW-0460">Magnesium</keyword>
<accession>A0A498D6Y6</accession>
<evidence type="ECO:0000313" key="4">
    <source>
        <dbReference type="Proteomes" id="UP000270219"/>
    </source>
</evidence>
<dbReference type="NCBIfam" id="TIGR00055">
    <property type="entry name" value="uppS"/>
    <property type="match status" value="1"/>
</dbReference>
<keyword evidence="4" id="KW-1185">Reference proteome</keyword>
<feature type="active site" description="Proton acceptor" evidence="2">
    <location>
        <position position="61"/>
    </location>
</feature>
<reference evidence="3 4" key="1">
    <citation type="submission" date="2018-10" db="EMBL/GenBank/DDBJ databases">
        <title>Oceanobacillus sp. YLB-02 draft genome.</title>
        <authorList>
            <person name="Yu L."/>
        </authorList>
    </citation>
    <scope>NUCLEOTIDE SEQUENCE [LARGE SCALE GENOMIC DNA]</scope>
    <source>
        <strain evidence="3 4">YLB-02</strain>
    </source>
</reference>
<dbReference type="GO" id="GO:0000287">
    <property type="term" value="F:magnesium ion binding"/>
    <property type="evidence" value="ECO:0007669"/>
    <property type="project" value="UniProtKB-UniRule"/>
</dbReference>
<dbReference type="PROSITE" id="PS01066">
    <property type="entry name" value="UPP_SYNTHASE"/>
    <property type="match status" value="1"/>
</dbReference>
<dbReference type="GO" id="GO:0016094">
    <property type="term" value="P:polyprenol biosynthetic process"/>
    <property type="evidence" value="ECO:0007669"/>
    <property type="project" value="TreeGrafter"/>
</dbReference>
<dbReference type="AlphaFoldDB" id="A0A498D6Y6"/>